<dbReference type="InterPro" id="IPR036396">
    <property type="entry name" value="Cyt_P450_sf"/>
</dbReference>
<sequence>MVSLLYTIFESLNLILYTLGSLLVGSTIAYVVYRCYFHPVAEYPGPFIASITHLWQNHGPFVRHGPDKLSITAEEVVPLVYQKGSRMMPRTEFYYVYGASMLNVFGMRDENAHSIRRRLMAHSSSITSVKGMEQYLDANIQIMRGNSPNMRTSSTLCNIFDTLQQGKAILASLIEAKDPETGGKPRQVDLETEAFAFRIAGTHTTSATTSLLFYHLLHAPEIMARRVDEVAEVERSLPYLKVCMRENFRLTPVFTIPLTRRIIAPEGIMVAGRHIKQGTSVAVCNHAFHHSPDIWGASHNVFDPSRWDVPEINQRARYHMQFGLGGRQCIGKTIAQTNIYRVMRTLLPEFDSQLARESEREAVDRGEFVGKLPELISVGISDLKEPLWVTARTR</sequence>
<protein>
    <submittedName>
        <fullName evidence="7">Benzoate 4-monooxygenase cytochrome P450</fullName>
    </submittedName>
</protein>
<dbReference type="Gene3D" id="1.10.630.10">
    <property type="entry name" value="Cytochrome P450"/>
    <property type="match status" value="1"/>
</dbReference>
<dbReference type="PANTHER" id="PTHR24305">
    <property type="entry name" value="CYTOCHROME P450"/>
    <property type="match status" value="1"/>
</dbReference>
<evidence type="ECO:0000256" key="6">
    <source>
        <dbReference type="SAM" id="Phobius"/>
    </source>
</evidence>
<evidence type="ECO:0000256" key="4">
    <source>
        <dbReference type="ARBA" id="ARBA00023004"/>
    </source>
</evidence>
<evidence type="ECO:0000313" key="8">
    <source>
        <dbReference type="Proteomes" id="UP001465668"/>
    </source>
</evidence>
<dbReference type="PRINTS" id="PR00385">
    <property type="entry name" value="P450"/>
</dbReference>
<keyword evidence="3 5" id="KW-0479">Metal-binding</keyword>
<keyword evidence="4 5" id="KW-0408">Iron</keyword>
<reference evidence="7 8" key="1">
    <citation type="submission" date="2024-02" db="EMBL/GenBank/DDBJ databases">
        <title>First draft genome assembly of two strains of Seiridium cardinale.</title>
        <authorList>
            <person name="Emiliani G."/>
            <person name="Scali E."/>
        </authorList>
    </citation>
    <scope>NUCLEOTIDE SEQUENCE [LARGE SCALE GENOMIC DNA]</scope>
    <source>
        <strain evidence="7 8">BM-138-000479</strain>
    </source>
</reference>
<dbReference type="SUPFAM" id="SSF48264">
    <property type="entry name" value="Cytochrome P450"/>
    <property type="match status" value="1"/>
</dbReference>
<feature type="transmembrane region" description="Helical" evidence="6">
    <location>
        <begin position="12"/>
        <end position="33"/>
    </location>
</feature>
<name>A0ABR2XP60_9PEZI</name>
<dbReference type="InterPro" id="IPR050121">
    <property type="entry name" value="Cytochrome_P450_monoxygenase"/>
</dbReference>
<gene>
    <name evidence="7" type="ORF">SCAR479_07702</name>
</gene>
<keyword evidence="8" id="KW-1185">Reference proteome</keyword>
<comment type="similarity">
    <text evidence="5">Belongs to the cytochrome P450 family.</text>
</comment>
<keyword evidence="6" id="KW-0472">Membrane</keyword>
<evidence type="ECO:0000256" key="3">
    <source>
        <dbReference type="ARBA" id="ARBA00022723"/>
    </source>
</evidence>
<dbReference type="InterPro" id="IPR002401">
    <property type="entry name" value="Cyt_P450_E_grp-I"/>
</dbReference>
<keyword evidence="5" id="KW-0503">Monooxygenase</keyword>
<dbReference type="Proteomes" id="UP001465668">
    <property type="component" value="Unassembled WGS sequence"/>
</dbReference>
<comment type="caution">
    <text evidence="7">The sequence shown here is derived from an EMBL/GenBank/DDBJ whole genome shotgun (WGS) entry which is preliminary data.</text>
</comment>
<keyword evidence="6" id="KW-1133">Transmembrane helix</keyword>
<evidence type="ECO:0000256" key="1">
    <source>
        <dbReference type="ARBA" id="ARBA00001971"/>
    </source>
</evidence>
<accession>A0ABR2XP60</accession>
<evidence type="ECO:0000256" key="5">
    <source>
        <dbReference type="RuleBase" id="RU000461"/>
    </source>
</evidence>
<dbReference type="InterPro" id="IPR001128">
    <property type="entry name" value="Cyt_P450"/>
</dbReference>
<keyword evidence="2 5" id="KW-0349">Heme</keyword>
<dbReference type="PROSITE" id="PS00086">
    <property type="entry name" value="CYTOCHROME_P450"/>
    <property type="match status" value="1"/>
</dbReference>
<evidence type="ECO:0000313" key="7">
    <source>
        <dbReference type="EMBL" id="KAK9775596.1"/>
    </source>
</evidence>
<evidence type="ECO:0000256" key="2">
    <source>
        <dbReference type="ARBA" id="ARBA00022617"/>
    </source>
</evidence>
<keyword evidence="5" id="KW-0560">Oxidoreductase</keyword>
<dbReference type="PRINTS" id="PR00463">
    <property type="entry name" value="EP450I"/>
</dbReference>
<comment type="cofactor">
    <cofactor evidence="1">
        <name>heme</name>
        <dbReference type="ChEBI" id="CHEBI:30413"/>
    </cofactor>
</comment>
<dbReference type="InterPro" id="IPR017972">
    <property type="entry name" value="Cyt_P450_CS"/>
</dbReference>
<dbReference type="Pfam" id="PF00067">
    <property type="entry name" value="p450"/>
    <property type="match status" value="1"/>
</dbReference>
<keyword evidence="6" id="KW-0812">Transmembrane</keyword>
<proteinExistence type="inferred from homology"/>
<dbReference type="PANTHER" id="PTHR24305:SF103">
    <property type="entry name" value="P450, PUTATIVE (EUROFUNG)-RELATED"/>
    <property type="match status" value="1"/>
</dbReference>
<organism evidence="7 8">
    <name type="scientific">Seiridium cardinale</name>
    <dbReference type="NCBI Taxonomy" id="138064"/>
    <lineage>
        <taxon>Eukaryota</taxon>
        <taxon>Fungi</taxon>
        <taxon>Dikarya</taxon>
        <taxon>Ascomycota</taxon>
        <taxon>Pezizomycotina</taxon>
        <taxon>Sordariomycetes</taxon>
        <taxon>Xylariomycetidae</taxon>
        <taxon>Amphisphaeriales</taxon>
        <taxon>Sporocadaceae</taxon>
        <taxon>Seiridium</taxon>
    </lineage>
</organism>
<dbReference type="EMBL" id="JARVKM010000033">
    <property type="protein sequence ID" value="KAK9775596.1"/>
    <property type="molecule type" value="Genomic_DNA"/>
</dbReference>